<evidence type="ECO:0000313" key="2">
    <source>
        <dbReference type="EMBL" id="TGG92693.1"/>
    </source>
</evidence>
<proteinExistence type="predicted"/>
<gene>
    <name evidence="2" type="ORF">ERJ67_05500</name>
</gene>
<protein>
    <submittedName>
        <fullName evidence="2">Uncharacterized protein</fullName>
    </submittedName>
</protein>
<comment type="caution">
    <text evidence="2">The sequence shown here is derived from an EMBL/GenBank/DDBJ whole genome shotgun (WGS) entry which is preliminary data.</text>
</comment>
<dbReference type="Proteomes" id="UP000317990">
    <property type="component" value="Unassembled WGS sequence"/>
</dbReference>
<sequence>MNDEQRLIEKLQSIERLHAAATTPGEKEASANALERMRQRLVELSAGDPPVEHRFSLGDPWSRRLFLALLRRYDITPYRYPRQRCTTVMARIPRRFLNETLRPEFQQLNETLVGFLDDVTTRVVAEGVHADSSEASVVTEPGPVLPASDS</sequence>
<organism evidence="2 3">
    <name type="scientific">Aphanocapsa feldmannii 277cV</name>
    <dbReference type="NCBI Taxonomy" id="2507553"/>
    <lineage>
        <taxon>Bacteria</taxon>
        <taxon>Bacillati</taxon>
        <taxon>Cyanobacteriota</taxon>
        <taxon>Cyanophyceae</taxon>
        <taxon>Oscillatoriophycideae</taxon>
        <taxon>Chroococcales</taxon>
        <taxon>Microcystaceae</taxon>
        <taxon>Aphanocapsa</taxon>
    </lineage>
</organism>
<dbReference type="EMBL" id="SRMO01000059">
    <property type="protein sequence ID" value="TGG92693.1"/>
    <property type="molecule type" value="Genomic_DNA"/>
</dbReference>
<evidence type="ECO:0000256" key="1">
    <source>
        <dbReference type="SAM" id="MobiDB-lite"/>
    </source>
</evidence>
<evidence type="ECO:0000313" key="3">
    <source>
        <dbReference type="Proteomes" id="UP000317990"/>
    </source>
</evidence>
<reference evidence="2 3" key="1">
    <citation type="journal article" date="2019" name="mSystems">
        <title>Life at home and on the roam: Genomic adaptions reflect the dual lifestyle of an intracellular, facultative symbiont.</title>
        <authorList>
            <person name="Burgsdorf I."/>
        </authorList>
    </citation>
    <scope>NUCLEOTIDE SEQUENCE [LARGE SCALE GENOMIC DNA]</scope>
    <source>
        <strain evidence="2">277cV</strain>
    </source>
</reference>
<dbReference type="AlphaFoldDB" id="A0A524RNR0"/>
<feature type="region of interest" description="Disordered" evidence="1">
    <location>
        <begin position="131"/>
        <end position="150"/>
    </location>
</feature>
<accession>A0A524RNR0</accession>
<name>A0A524RNR0_9CHRO</name>